<dbReference type="Proteomes" id="UP000183788">
    <property type="component" value="Unassembled WGS sequence"/>
</dbReference>
<dbReference type="EMBL" id="CP140154">
    <property type="protein sequence ID" value="WQG89757.1"/>
    <property type="molecule type" value="Genomic_DNA"/>
</dbReference>
<organism evidence="3 5">
    <name type="scientific">Chitinophaga sancti</name>
    <dbReference type="NCBI Taxonomy" id="1004"/>
    <lineage>
        <taxon>Bacteria</taxon>
        <taxon>Pseudomonadati</taxon>
        <taxon>Bacteroidota</taxon>
        <taxon>Chitinophagia</taxon>
        <taxon>Chitinophagales</taxon>
        <taxon>Chitinophagaceae</taxon>
        <taxon>Chitinophaga</taxon>
    </lineage>
</organism>
<keyword evidence="1" id="KW-1133">Transmembrane helix</keyword>
<gene>
    <name evidence="3" type="ORF">SAMN05661012_00462</name>
    <name evidence="4" type="ORF">SR876_33025</name>
</gene>
<reference evidence="3 5" key="1">
    <citation type="submission" date="2016-11" db="EMBL/GenBank/DDBJ databases">
        <authorList>
            <person name="Jaros S."/>
            <person name="Januszkiewicz K."/>
            <person name="Wedrychowicz H."/>
        </authorList>
    </citation>
    <scope>NUCLEOTIDE SEQUENCE [LARGE SCALE GENOMIC DNA]</scope>
    <source>
        <strain evidence="3 5">DSM 784</strain>
    </source>
</reference>
<dbReference type="AlphaFoldDB" id="A0A1K1M5G0"/>
<evidence type="ECO:0000313" key="6">
    <source>
        <dbReference type="Proteomes" id="UP001326715"/>
    </source>
</evidence>
<evidence type="ECO:0000256" key="1">
    <source>
        <dbReference type="SAM" id="Phobius"/>
    </source>
</evidence>
<keyword evidence="1" id="KW-0472">Membrane</keyword>
<dbReference type="EMBL" id="FPIZ01000001">
    <property type="protein sequence ID" value="SFW18311.1"/>
    <property type="molecule type" value="Genomic_DNA"/>
</dbReference>
<dbReference type="OrthoDB" id="662107at2"/>
<feature type="chain" id="PRO_5013154066" evidence="2">
    <location>
        <begin position="22"/>
        <end position="378"/>
    </location>
</feature>
<evidence type="ECO:0000313" key="3">
    <source>
        <dbReference type="EMBL" id="SFW18311.1"/>
    </source>
</evidence>
<evidence type="ECO:0000313" key="5">
    <source>
        <dbReference type="Proteomes" id="UP000183788"/>
    </source>
</evidence>
<evidence type="ECO:0000256" key="2">
    <source>
        <dbReference type="SAM" id="SignalP"/>
    </source>
</evidence>
<feature type="signal peptide" evidence="2">
    <location>
        <begin position="1"/>
        <end position="21"/>
    </location>
</feature>
<evidence type="ECO:0000313" key="4">
    <source>
        <dbReference type="EMBL" id="WQG89757.1"/>
    </source>
</evidence>
<reference evidence="4 6" key="2">
    <citation type="submission" date="2023-11" db="EMBL/GenBank/DDBJ databases">
        <title>MicrobeMod: A computational toolkit for identifying prokaryotic methylation and restriction-modification with nanopore sequencing.</title>
        <authorList>
            <person name="Crits-Christoph A."/>
            <person name="Kang S.C."/>
            <person name="Lee H."/>
            <person name="Ostrov N."/>
        </authorList>
    </citation>
    <scope>NUCLEOTIDE SEQUENCE [LARGE SCALE GENOMIC DNA]</scope>
    <source>
        <strain evidence="4 6">ATCC 23090</strain>
    </source>
</reference>
<keyword evidence="6" id="KW-1185">Reference proteome</keyword>
<name>A0A1K1M5G0_9BACT</name>
<dbReference type="Proteomes" id="UP001326715">
    <property type="component" value="Chromosome"/>
</dbReference>
<proteinExistence type="predicted"/>
<keyword evidence="1" id="KW-0812">Transmembrane</keyword>
<feature type="transmembrane region" description="Helical" evidence="1">
    <location>
        <begin position="318"/>
        <end position="340"/>
    </location>
</feature>
<protein>
    <submittedName>
        <fullName evidence="3">Uncharacterized protein</fullName>
    </submittedName>
</protein>
<accession>A0A1K1M5G0</accession>
<sequence length="378" mass="41719">MRNIRWSFILLGMLAAHTTMAQYADDNTTVTKQKKPIDLDSTKISRISLPGAATDPGLMAGVNISGIQIVNAVSDSSILGYVQTGMFNRWRPAALDGTFTPYLQAFVDNRYSLIYKSDAQQLVFVIQELRIGERTFNMSERSFLQFRAIGYAGDGSGHFKKVAMLDTILVKGGMDVTHKHGDNIAHALQILLNRSVANTNAGEGAYTLAEIKEKALARYQAPGLQVKERGDAIYVTFKDFMNDQPTYANTGYDLQNDVAHFYYTDSTGNKVYVDKFWGVRTNGVLLKQYYDLLFPVEQRQNSIYLVDYLSMSRKNNNAILVGAIGGGLMFGAIGGAIVAASSEGSAAREMPMVENIPYIKKKGPFATRVDIETGEFSL</sequence>
<dbReference type="RefSeq" id="WP_072356979.1">
    <property type="nucleotide sequence ID" value="NZ_CP139972.1"/>
</dbReference>
<keyword evidence="2" id="KW-0732">Signal</keyword>